<feature type="transmembrane region" description="Helical" evidence="5">
    <location>
        <begin position="12"/>
        <end position="32"/>
    </location>
</feature>
<evidence type="ECO:0000256" key="4">
    <source>
        <dbReference type="SAM" id="Coils"/>
    </source>
</evidence>
<keyword evidence="1 3" id="KW-0807">Transducer</keyword>
<keyword evidence="9" id="KW-1185">Reference proteome</keyword>
<dbReference type="Proteomes" id="UP001486565">
    <property type="component" value="Chromosome"/>
</dbReference>
<keyword evidence="4" id="KW-0175">Coiled coil</keyword>
<evidence type="ECO:0000259" key="7">
    <source>
        <dbReference type="PROSITE" id="PS50885"/>
    </source>
</evidence>
<gene>
    <name evidence="8" type="ORF">QBE51_13280</name>
</gene>
<dbReference type="CDD" id="cd12913">
    <property type="entry name" value="PDC1_MCP_like"/>
    <property type="match status" value="1"/>
</dbReference>
<dbReference type="InterPro" id="IPR004089">
    <property type="entry name" value="MCPsignal_dom"/>
</dbReference>
<dbReference type="CDD" id="cd12912">
    <property type="entry name" value="PDC2_MCP_like"/>
    <property type="match status" value="1"/>
</dbReference>
<feature type="transmembrane region" description="Helical" evidence="5">
    <location>
        <begin position="302"/>
        <end position="325"/>
    </location>
</feature>
<dbReference type="Gene3D" id="1.10.287.950">
    <property type="entry name" value="Methyl-accepting chemotaxis protein"/>
    <property type="match status" value="1"/>
</dbReference>
<evidence type="ECO:0000313" key="8">
    <source>
        <dbReference type="EMBL" id="WZL69739.1"/>
    </source>
</evidence>
<keyword evidence="5" id="KW-0472">Membrane</keyword>
<feature type="domain" description="Methyl-accepting transducer" evidence="6">
    <location>
        <begin position="400"/>
        <end position="657"/>
    </location>
</feature>
<name>A0ABZ2Y5L3_9FIRM</name>
<organism evidence="8 9">
    <name type="scientific">Defluviitalea saccharophila</name>
    <dbReference type="NCBI Taxonomy" id="879970"/>
    <lineage>
        <taxon>Bacteria</taxon>
        <taxon>Bacillati</taxon>
        <taxon>Bacillota</taxon>
        <taxon>Clostridia</taxon>
        <taxon>Lachnospirales</taxon>
        <taxon>Defluviitaleaceae</taxon>
        <taxon>Defluviitalea</taxon>
    </lineage>
</organism>
<dbReference type="InterPro" id="IPR003660">
    <property type="entry name" value="HAMP_dom"/>
</dbReference>
<dbReference type="SMART" id="SM00304">
    <property type="entry name" value="HAMP"/>
    <property type="match status" value="2"/>
</dbReference>
<comment type="similarity">
    <text evidence="2">Belongs to the methyl-accepting chemotaxis (MCP) protein family.</text>
</comment>
<dbReference type="CDD" id="cd11386">
    <property type="entry name" value="MCP_signal"/>
    <property type="match status" value="1"/>
</dbReference>
<dbReference type="PANTHER" id="PTHR32089:SF112">
    <property type="entry name" value="LYSOZYME-LIKE PROTEIN-RELATED"/>
    <property type="match status" value="1"/>
</dbReference>
<sequence>MFRSYKAKNIIAFGTIILLICVVLGGSTFAYFRKLLQEEMDTKFQNQVTATSLEIENYLAANKKVVYGLAKTIESIGRELTREDYIELLTNYPKTNNETLGNGVWFEYYKYKDDIKYFGPYGYKDGDKIVYTEDYSNAEYDYASWEWYTMAIGADGVRWTDPYYDEVSGITMITAAAPLYDENNEFIGVVTSDMDLKVLQDIIKNIKVGTTGKAYLLDTNGIYIAAEEEEKVMKISITEDENKDLASKSNVVFTQDQGVFEFNDGSGKQYAYFSKISETGWHVVLTISQGEINQALTNLRNITFIISILILVIGLIVIGIISGNFSKPIISISKSIDKLSDYDLTFDAKDDTNKYLNRKDEIGNISKSLETMKTNLVTLIQKISSMAQDVVVSSKELATTSQQASAASDEVAKAIEEIANGATEQAKDTENAALSISELGDLIDDVQRKLEELNESVDQVTRLKEEGIKNISQLVEKTKVNEKASKEVTGVMLNVSESAEKIFKASQMIKGIADQTNLLALNAAIEAARAGETGRGFAVVADEIRKLAEQSDEFTGEISLIINDLTSKIERAVATMHQMSAIVEDQTLSVEETNQKFHGIAEAIENTKKVIDILNESDKMMESKKDVIIEIIENLSAISQENAAGTEEASASVEEQTASMEQIANASENLMRLAEDMNQIIDQFKY</sequence>
<evidence type="ECO:0000256" key="2">
    <source>
        <dbReference type="ARBA" id="ARBA00029447"/>
    </source>
</evidence>
<keyword evidence="5" id="KW-0812">Transmembrane</keyword>
<dbReference type="Pfam" id="PF00015">
    <property type="entry name" value="MCPsignal"/>
    <property type="match status" value="1"/>
</dbReference>
<dbReference type="SUPFAM" id="SSF103190">
    <property type="entry name" value="Sensory domain-like"/>
    <property type="match status" value="1"/>
</dbReference>
<dbReference type="EMBL" id="CP121687">
    <property type="protein sequence ID" value="WZL69739.1"/>
    <property type="molecule type" value="Genomic_DNA"/>
</dbReference>
<evidence type="ECO:0000256" key="5">
    <source>
        <dbReference type="SAM" id="Phobius"/>
    </source>
</evidence>
<dbReference type="InterPro" id="IPR029151">
    <property type="entry name" value="Sensor-like_sf"/>
</dbReference>
<accession>A0ABZ2Y5L3</accession>
<evidence type="ECO:0000256" key="1">
    <source>
        <dbReference type="ARBA" id="ARBA00023224"/>
    </source>
</evidence>
<dbReference type="SUPFAM" id="SSF58104">
    <property type="entry name" value="Methyl-accepting chemotaxis protein (MCP) signaling domain"/>
    <property type="match status" value="1"/>
</dbReference>
<evidence type="ECO:0000259" key="6">
    <source>
        <dbReference type="PROSITE" id="PS50111"/>
    </source>
</evidence>
<evidence type="ECO:0000256" key="3">
    <source>
        <dbReference type="PROSITE-ProRule" id="PRU00284"/>
    </source>
</evidence>
<protein>
    <submittedName>
        <fullName evidence="8">Methyl-accepting chemotaxis protein</fullName>
    </submittedName>
</protein>
<dbReference type="PROSITE" id="PS50111">
    <property type="entry name" value="CHEMOTAXIS_TRANSDUC_2"/>
    <property type="match status" value="1"/>
</dbReference>
<reference evidence="8 9" key="1">
    <citation type="submission" date="2023-03" db="EMBL/GenBank/DDBJ databases">
        <title>Novel Species.</title>
        <authorList>
            <person name="Ma S."/>
        </authorList>
    </citation>
    <scope>NUCLEOTIDE SEQUENCE [LARGE SCALE GENOMIC DNA]</scope>
    <source>
        <strain evidence="8 9">LIND6LT2</strain>
    </source>
</reference>
<dbReference type="SMART" id="SM00283">
    <property type="entry name" value="MA"/>
    <property type="match status" value="1"/>
</dbReference>
<dbReference type="Pfam" id="PF22673">
    <property type="entry name" value="MCP-like_PDC_1"/>
    <property type="match status" value="1"/>
</dbReference>
<feature type="coiled-coil region" evidence="4">
    <location>
        <begin position="412"/>
        <end position="470"/>
    </location>
</feature>
<feature type="domain" description="HAMP" evidence="7">
    <location>
        <begin position="323"/>
        <end position="381"/>
    </location>
</feature>
<dbReference type="PANTHER" id="PTHR32089">
    <property type="entry name" value="METHYL-ACCEPTING CHEMOTAXIS PROTEIN MCPB"/>
    <property type="match status" value="1"/>
</dbReference>
<keyword evidence="5" id="KW-1133">Transmembrane helix</keyword>
<evidence type="ECO:0000313" key="9">
    <source>
        <dbReference type="Proteomes" id="UP001486565"/>
    </source>
</evidence>
<dbReference type="Gene3D" id="6.10.340.10">
    <property type="match status" value="1"/>
</dbReference>
<proteinExistence type="inferred from homology"/>
<dbReference type="PROSITE" id="PS50885">
    <property type="entry name" value="HAMP"/>
    <property type="match status" value="1"/>
</dbReference>
<dbReference type="Gene3D" id="3.30.450.20">
    <property type="entry name" value="PAS domain"/>
    <property type="match status" value="1"/>
</dbReference>
<dbReference type="RefSeq" id="WP_341876728.1">
    <property type="nucleotide sequence ID" value="NZ_CP121687.1"/>
</dbReference>